<evidence type="ECO:0000313" key="4">
    <source>
        <dbReference type="Proteomes" id="UP000887572"/>
    </source>
</evidence>
<feature type="transmembrane region" description="Helical" evidence="2">
    <location>
        <begin position="138"/>
        <end position="159"/>
    </location>
</feature>
<dbReference type="Proteomes" id="UP000887572">
    <property type="component" value="Unplaced"/>
</dbReference>
<reference evidence="5" key="1">
    <citation type="submission" date="2022-11" db="UniProtKB">
        <authorList>
            <consortium name="WormBaseParasite"/>
        </authorList>
    </citation>
    <scope>IDENTIFICATION</scope>
</reference>
<dbReference type="AlphaFoldDB" id="A0A914HUS0"/>
<feature type="domain" description="DUF7087" evidence="3">
    <location>
        <begin position="64"/>
        <end position="193"/>
    </location>
</feature>
<feature type="transmembrane region" description="Helical" evidence="2">
    <location>
        <begin position="96"/>
        <end position="117"/>
    </location>
</feature>
<evidence type="ECO:0000256" key="2">
    <source>
        <dbReference type="SAM" id="Phobius"/>
    </source>
</evidence>
<sequence length="199" mass="22647">MSKRSENKFHRIQSTKTTQKMDETLDKTLNNAKTETERLADQMKKSAEKIQKELRDRTLSPDPYMRLVHQIQTAQLITLGIEVFTLYLGWRDLSFVRLLVPLLFCISAIWFVAQRWYKEADGRVDFSRMLGTDNQIERAKAAFGLVGCFILSFFAQWTAPAMGSTLFGLLFGLSSHAAVLLGAVCAAVELYEGVKMKNR</sequence>
<keyword evidence="2" id="KW-0472">Membrane</keyword>
<proteinExistence type="predicted"/>
<organism evidence="4 5">
    <name type="scientific">Globodera rostochiensis</name>
    <name type="common">Golden nematode worm</name>
    <name type="synonym">Heterodera rostochiensis</name>
    <dbReference type="NCBI Taxonomy" id="31243"/>
    <lineage>
        <taxon>Eukaryota</taxon>
        <taxon>Metazoa</taxon>
        <taxon>Ecdysozoa</taxon>
        <taxon>Nematoda</taxon>
        <taxon>Chromadorea</taxon>
        <taxon>Rhabditida</taxon>
        <taxon>Tylenchina</taxon>
        <taxon>Tylenchomorpha</taxon>
        <taxon>Tylenchoidea</taxon>
        <taxon>Heteroderidae</taxon>
        <taxon>Heteroderinae</taxon>
        <taxon>Globodera</taxon>
    </lineage>
</organism>
<evidence type="ECO:0000256" key="1">
    <source>
        <dbReference type="SAM" id="MobiDB-lite"/>
    </source>
</evidence>
<evidence type="ECO:0000313" key="5">
    <source>
        <dbReference type="WBParaSite" id="Gr19_v10_g4365.t1"/>
    </source>
</evidence>
<feature type="region of interest" description="Disordered" evidence="1">
    <location>
        <begin position="1"/>
        <end position="23"/>
    </location>
</feature>
<name>A0A914HUS0_GLORO</name>
<keyword evidence="4" id="KW-1185">Reference proteome</keyword>
<feature type="transmembrane region" description="Helical" evidence="2">
    <location>
        <begin position="165"/>
        <end position="191"/>
    </location>
</feature>
<keyword evidence="2" id="KW-0812">Transmembrane</keyword>
<dbReference type="WBParaSite" id="Gr19_v10_g4365.t1">
    <property type="protein sequence ID" value="Gr19_v10_g4365.t1"/>
    <property type="gene ID" value="Gr19_v10_g4365"/>
</dbReference>
<accession>A0A914HUS0</accession>
<keyword evidence="2" id="KW-1133">Transmembrane helix</keyword>
<evidence type="ECO:0000259" key="3">
    <source>
        <dbReference type="Pfam" id="PF23346"/>
    </source>
</evidence>
<dbReference type="Pfam" id="PF23346">
    <property type="entry name" value="DUF7087"/>
    <property type="match status" value="1"/>
</dbReference>
<feature type="transmembrane region" description="Helical" evidence="2">
    <location>
        <begin position="73"/>
        <end position="90"/>
    </location>
</feature>
<protein>
    <submittedName>
        <fullName evidence="5">DUF3278 domain-containing protein</fullName>
    </submittedName>
</protein>
<dbReference type="InterPro" id="IPR055514">
    <property type="entry name" value="DUF7087"/>
</dbReference>